<dbReference type="RefSeq" id="WP_185661695.1">
    <property type="nucleotide sequence ID" value="NZ_CAWPOO010000013.1"/>
</dbReference>
<protein>
    <submittedName>
        <fullName evidence="1">Uncharacterized protein</fullName>
    </submittedName>
</protein>
<proteinExistence type="predicted"/>
<dbReference type="AlphaFoldDB" id="A0A7X1B938"/>
<gene>
    <name evidence="1" type="ORF">H5P27_17390</name>
</gene>
<organism evidence="1 2">
    <name type="scientific">Pelagicoccus albus</name>
    <dbReference type="NCBI Taxonomy" id="415222"/>
    <lineage>
        <taxon>Bacteria</taxon>
        <taxon>Pseudomonadati</taxon>
        <taxon>Verrucomicrobiota</taxon>
        <taxon>Opitutia</taxon>
        <taxon>Puniceicoccales</taxon>
        <taxon>Pelagicoccaceae</taxon>
        <taxon>Pelagicoccus</taxon>
    </lineage>
</organism>
<sequence length="164" mass="17270">MRNILRMLALLGTAGTMHLFTGCGGGHDHDHDHEVGHEHVHHAPHGGALGMLGDHAFQIEIAPDADGGKVDLYVLDGEAENFIRIAAPAIAAVAEVAGSEQPLLFQAVASEATGETVGDSSHFSVLAPELAMKSEFEITFAELELLGQVFESVSIPYPEGTHGD</sequence>
<dbReference type="EMBL" id="JACHVC010000013">
    <property type="protein sequence ID" value="MBC2607831.1"/>
    <property type="molecule type" value="Genomic_DNA"/>
</dbReference>
<reference evidence="1 2" key="1">
    <citation type="submission" date="2020-07" db="EMBL/GenBank/DDBJ databases">
        <authorList>
            <person name="Feng X."/>
        </authorList>
    </citation>
    <scope>NUCLEOTIDE SEQUENCE [LARGE SCALE GENOMIC DNA]</scope>
    <source>
        <strain evidence="1 2">JCM23202</strain>
    </source>
</reference>
<dbReference type="PROSITE" id="PS51257">
    <property type="entry name" value="PROKAR_LIPOPROTEIN"/>
    <property type="match status" value="1"/>
</dbReference>
<evidence type="ECO:0000313" key="2">
    <source>
        <dbReference type="Proteomes" id="UP000526501"/>
    </source>
</evidence>
<keyword evidence="2" id="KW-1185">Reference proteome</keyword>
<evidence type="ECO:0000313" key="1">
    <source>
        <dbReference type="EMBL" id="MBC2607831.1"/>
    </source>
</evidence>
<comment type="caution">
    <text evidence="1">The sequence shown here is derived from an EMBL/GenBank/DDBJ whole genome shotgun (WGS) entry which is preliminary data.</text>
</comment>
<name>A0A7X1B938_9BACT</name>
<accession>A0A7X1B938</accession>
<dbReference type="Proteomes" id="UP000526501">
    <property type="component" value="Unassembled WGS sequence"/>
</dbReference>